<dbReference type="SUPFAM" id="SSF46785">
    <property type="entry name" value="Winged helix' DNA-binding domain"/>
    <property type="match status" value="1"/>
</dbReference>
<reference evidence="2 3" key="1">
    <citation type="submission" date="2013-04" db="EMBL/GenBank/DDBJ databases">
        <title>The Genome Sequence of Treponema vincentii F0403.</title>
        <authorList>
            <consortium name="The Broad Institute Genomics Platform"/>
            <person name="Earl A."/>
            <person name="Ward D."/>
            <person name="Feldgarden M."/>
            <person name="Gevers D."/>
            <person name="Leonetti C."/>
            <person name="Izard J."/>
            <person name="Walker B."/>
            <person name="Young S."/>
            <person name="Zeng Q."/>
            <person name="Gargeya S."/>
            <person name="Fitzgerald M."/>
            <person name="Haas B."/>
            <person name="Abouelleil A."/>
            <person name="Allen A.W."/>
            <person name="Alvarado L."/>
            <person name="Arachchi H.M."/>
            <person name="Berlin A.M."/>
            <person name="Chapman S.B."/>
            <person name="Gainer-Dewar J."/>
            <person name="Goldberg J."/>
            <person name="Griggs A."/>
            <person name="Gujja S."/>
            <person name="Hansen M."/>
            <person name="Howarth C."/>
            <person name="Imamovic A."/>
            <person name="Ireland A."/>
            <person name="Larimer J."/>
            <person name="McCowan C."/>
            <person name="Murphy C."/>
            <person name="Pearson M."/>
            <person name="Poon T.W."/>
            <person name="Priest M."/>
            <person name="Roberts A."/>
            <person name="Saif S."/>
            <person name="Shea T."/>
            <person name="Sisk P."/>
            <person name="Sykes S."/>
            <person name="Wortman J."/>
            <person name="Nusbaum C."/>
            <person name="Birren B."/>
        </authorList>
    </citation>
    <scope>NUCLEOTIDE SEQUENCE [LARGE SCALE GENOMIC DNA]</scope>
    <source>
        <strain evidence="2 3">F0403</strain>
    </source>
</reference>
<evidence type="ECO:0000259" key="1">
    <source>
        <dbReference type="Pfam" id="PF03551"/>
    </source>
</evidence>
<dbReference type="InterPro" id="IPR036388">
    <property type="entry name" value="WH-like_DNA-bd_sf"/>
</dbReference>
<feature type="domain" description="Transcription regulator PadR N-terminal" evidence="1">
    <location>
        <begin position="12"/>
        <end position="83"/>
    </location>
</feature>
<dbReference type="EMBL" id="ATFC01000009">
    <property type="protein sequence ID" value="EPF46353.1"/>
    <property type="molecule type" value="Genomic_DNA"/>
</dbReference>
<dbReference type="PANTHER" id="PTHR43252">
    <property type="entry name" value="TRANSCRIPTIONAL REGULATOR YQJI"/>
    <property type="match status" value="1"/>
</dbReference>
<gene>
    <name evidence="2" type="ORF">HMPREF1222_01872</name>
</gene>
<name>S3L7B8_9SPIR</name>
<protein>
    <recommendedName>
        <fullName evidence="1">Transcription regulator PadR N-terminal domain-containing protein</fullName>
    </recommendedName>
</protein>
<keyword evidence="3" id="KW-1185">Reference proteome</keyword>
<dbReference type="Gene3D" id="1.10.10.10">
    <property type="entry name" value="Winged helix-like DNA-binding domain superfamily/Winged helix DNA-binding domain"/>
    <property type="match status" value="1"/>
</dbReference>
<accession>S3L7B8</accession>
<dbReference type="InterPro" id="IPR005149">
    <property type="entry name" value="Tscrpt_reg_PadR_N"/>
</dbReference>
<dbReference type="PATRIC" id="fig|1125702.3.peg.1930"/>
<dbReference type="Pfam" id="PF03551">
    <property type="entry name" value="PadR"/>
    <property type="match status" value="1"/>
</dbReference>
<evidence type="ECO:0000313" key="2">
    <source>
        <dbReference type="EMBL" id="EPF46353.1"/>
    </source>
</evidence>
<dbReference type="AlphaFoldDB" id="S3L7B8"/>
<evidence type="ECO:0000313" key="3">
    <source>
        <dbReference type="Proteomes" id="UP000014605"/>
    </source>
</evidence>
<dbReference type="PANTHER" id="PTHR43252:SF6">
    <property type="entry name" value="NEGATIVE TRANSCRIPTION REGULATOR PADR"/>
    <property type="match status" value="1"/>
</dbReference>
<organism evidence="2 3">
    <name type="scientific">Treponema vincentii F0403</name>
    <dbReference type="NCBI Taxonomy" id="1125702"/>
    <lineage>
        <taxon>Bacteria</taxon>
        <taxon>Pseudomonadati</taxon>
        <taxon>Spirochaetota</taxon>
        <taxon>Spirochaetia</taxon>
        <taxon>Spirochaetales</taxon>
        <taxon>Treponemataceae</taxon>
        <taxon>Treponema</taxon>
    </lineage>
</organism>
<dbReference type="HOGENOM" id="CLU_089258_1_0_12"/>
<proteinExistence type="predicted"/>
<dbReference type="InterPro" id="IPR036390">
    <property type="entry name" value="WH_DNA-bd_sf"/>
</dbReference>
<dbReference type="Proteomes" id="UP000014605">
    <property type="component" value="Unassembled WGS sequence"/>
</dbReference>
<comment type="caution">
    <text evidence="2">The sequence shown here is derived from an EMBL/GenBank/DDBJ whole genome shotgun (WGS) entry which is preliminary data.</text>
</comment>
<sequence>MTGKMKYMKYFLLGLLMLKEMTVYQLKAMIAENFSSMCSDSMGSIQAALKNLLSNGLITCTAVKEKNVEKKYYRIKENGRKEFLLWLQNPMDMSQGKNTELGKLLFMGILPNDKRVELIAAVIKNLESELTYLKHILEVNKDIEANKKELLDYYADNPDYTAALLRAGKSENIAQSFSDIHKYEMLTAQHGADLVRFHIKWFKELQKKINAGLF</sequence>